<evidence type="ECO:0000256" key="2">
    <source>
        <dbReference type="ARBA" id="ARBA00022771"/>
    </source>
</evidence>
<dbReference type="AlphaFoldDB" id="A0AAU9TG27"/>
<dbReference type="Pfam" id="PF14768">
    <property type="entry name" value="RPA_interact_C"/>
    <property type="match status" value="1"/>
</dbReference>
<dbReference type="GO" id="GO:0005634">
    <property type="term" value="C:nucleus"/>
    <property type="evidence" value="ECO:0007669"/>
    <property type="project" value="TreeGrafter"/>
</dbReference>
<evidence type="ECO:0000259" key="4">
    <source>
        <dbReference type="Pfam" id="PF14768"/>
    </source>
</evidence>
<dbReference type="GO" id="GO:0008270">
    <property type="term" value="F:zinc ion binding"/>
    <property type="evidence" value="ECO:0007669"/>
    <property type="project" value="UniProtKB-KW"/>
</dbReference>
<dbReference type="PANTHER" id="PTHR31742">
    <property type="entry name" value="RPA-INTERACTING PROTEIN RPAIN"/>
    <property type="match status" value="1"/>
</dbReference>
<organism evidence="5 6">
    <name type="scientific">Euphydryas editha</name>
    <name type="common">Edith's checkerspot</name>
    <dbReference type="NCBI Taxonomy" id="104508"/>
    <lineage>
        <taxon>Eukaryota</taxon>
        <taxon>Metazoa</taxon>
        <taxon>Ecdysozoa</taxon>
        <taxon>Arthropoda</taxon>
        <taxon>Hexapoda</taxon>
        <taxon>Insecta</taxon>
        <taxon>Pterygota</taxon>
        <taxon>Neoptera</taxon>
        <taxon>Endopterygota</taxon>
        <taxon>Lepidoptera</taxon>
        <taxon>Glossata</taxon>
        <taxon>Ditrysia</taxon>
        <taxon>Papilionoidea</taxon>
        <taxon>Nymphalidae</taxon>
        <taxon>Nymphalinae</taxon>
        <taxon>Euphydryas</taxon>
    </lineage>
</organism>
<dbReference type="Proteomes" id="UP001153954">
    <property type="component" value="Unassembled WGS sequence"/>
</dbReference>
<keyword evidence="3" id="KW-0862">Zinc</keyword>
<dbReference type="InterPro" id="IPR028159">
    <property type="entry name" value="RPA_interact_C_dom"/>
</dbReference>
<feature type="domain" description="RPA-interacting protein C-terminal" evidence="4">
    <location>
        <begin position="130"/>
        <end position="207"/>
    </location>
</feature>
<protein>
    <recommendedName>
        <fullName evidence="4">RPA-interacting protein C-terminal domain-containing protein</fullName>
    </recommendedName>
</protein>
<reference evidence="5" key="1">
    <citation type="submission" date="2022-03" db="EMBL/GenBank/DDBJ databases">
        <authorList>
            <person name="Tunstrom K."/>
        </authorList>
    </citation>
    <scope>NUCLEOTIDE SEQUENCE</scope>
</reference>
<comment type="caution">
    <text evidence="5">The sequence shown here is derived from an EMBL/GenBank/DDBJ whole genome shotgun (WGS) entry which is preliminary data.</text>
</comment>
<name>A0AAU9TG27_EUPED</name>
<keyword evidence="2" id="KW-0863">Zinc-finger</keyword>
<proteinExistence type="predicted"/>
<gene>
    <name evidence="5" type="ORF">EEDITHA_LOCUS2918</name>
</gene>
<evidence type="ECO:0000256" key="3">
    <source>
        <dbReference type="ARBA" id="ARBA00022833"/>
    </source>
</evidence>
<sequence>MNKIDSSPTFKNLKSKKLQSPIQLKEKMRKDYKNNVKTCRDILLNRLRGSPMLNIDLRTTLTDIYNQTFNDFYKDGFQIELLTDNEETKILEEIKMELIQNELNWWLEEYEKSNSDIIDWSSLHKDDNVICLLCQKNNFTLINHCLSCTFCNIEVKTEMSLPSIKKQIDDCIERHSAICTGTAHFMAVSDLNGPHIYFICEACMDMQFIV</sequence>
<dbReference type="EMBL" id="CAKOGL010000005">
    <property type="protein sequence ID" value="CAH2086554.1"/>
    <property type="molecule type" value="Genomic_DNA"/>
</dbReference>
<keyword evidence="1" id="KW-0479">Metal-binding</keyword>
<accession>A0AAU9TG27</accession>
<dbReference type="PANTHER" id="PTHR31742:SF1">
    <property type="entry name" value="RPA-INTERACTING PROTEIN"/>
    <property type="match status" value="1"/>
</dbReference>
<evidence type="ECO:0000313" key="6">
    <source>
        <dbReference type="Proteomes" id="UP001153954"/>
    </source>
</evidence>
<keyword evidence="6" id="KW-1185">Reference proteome</keyword>
<dbReference type="InterPro" id="IPR028156">
    <property type="entry name" value="RIP"/>
</dbReference>
<evidence type="ECO:0000313" key="5">
    <source>
        <dbReference type="EMBL" id="CAH2086554.1"/>
    </source>
</evidence>
<evidence type="ECO:0000256" key="1">
    <source>
        <dbReference type="ARBA" id="ARBA00022723"/>
    </source>
</evidence>
<dbReference type="GO" id="GO:0006606">
    <property type="term" value="P:protein import into nucleus"/>
    <property type="evidence" value="ECO:0007669"/>
    <property type="project" value="TreeGrafter"/>
</dbReference>